<accession>A0AAD6L6T3</accession>
<dbReference type="Proteomes" id="UP001164929">
    <property type="component" value="Chromosome 19"/>
</dbReference>
<comment type="caution">
    <text evidence="1">The sequence shown here is derived from an EMBL/GenBank/DDBJ whole genome shotgun (WGS) entry which is preliminary data.</text>
</comment>
<keyword evidence="2" id="KW-1185">Reference proteome</keyword>
<protein>
    <submittedName>
        <fullName evidence="1">Uncharacterized protein</fullName>
    </submittedName>
</protein>
<name>A0AAD6L6T3_9ROSI</name>
<proteinExistence type="predicted"/>
<evidence type="ECO:0000313" key="2">
    <source>
        <dbReference type="Proteomes" id="UP001164929"/>
    </source>
</evidence>
<evidence type="ECO:0000313" key="1">
    <source>
        <dbReference type="EMBL" id="KAJ6951364.1"/>
    </source>
</evidence>
<organism evidence="1 2">
    <name type="scientific">Populus alba x Populus x berolinensis</name>
    <dbReference type="NCBI Taxonomy" id="444605"/>
    <lineage>
        <taxon>Eukaryota</taxon>
        <taxon>Viridiplantae</taxon>
        <taxon>Streptophyta</taxon>
        <taxon>Embryophyta</taxon>
        <taxon>Tracheophyta</taxon>
        <taxon>Spermatophyta</taxon>
        <taxon>Magnoliopsida</taxon>
        <taxon>eudicotyledons</taxon>
        <taxon>Gunneridae</taxon>
        <taxon>Pentapetalae</taxon>
        <taxon>rosids</taxon>
        <taxon>fabids</taxon>
        <taxon>Malpighiales</taxon>
        <taxon>Salicaceae</taxon>
        <taxon>Saliceae</taxon>
        <taxon>Populus</taxon>
    </lineage>
</organism>
<dbReference type="EMBL" id="JAQIZT010000019">
    <property type="protein sequence ID" value="KAJ6951364.1"/>
    <property type="molecule type" value="Genomic_DNA"/>
</dbReference>
<gene>
    <name evidence="1" type="ORF">NC653_040696</name>
</gene>
<dbReference type="AlphaFoldDB" id="A0AAD6L6T3"/>
<sequence>MLSNLTLAVRPPPLFLSILKHQRHAQLKS</sequence>
<reference evidence="1" key="1">
    <citation type="journal article" date="2023" name="Mol. Ecol. Resour.">
        <title>Chromosome-level genome assembly of a triploid poplar Populus alba 'Berolinensis'.</title>
        <authorList>
            <person name="Chen S."/>
            <person name="Yu Y."/>
            <person name="Wang X."/>
            <person name="Wang S."/>
            <person name="Zhang T."/>
            <person name="Zhou Y."/>
            <person name="He R."/>
            <person name="Meng N."/>
            <person name="Wang Y."/>
            <person name="Liu W."/>
            <person name="Liu Z."/>
            <person name="Liu J."/>
            <person name="Guo Q."/>
            <person name="Huang H."/>
            <person name="Sederoff R.R."/>
            <person name="Wang G."/>
            <person name="Qu G."/>
            <person name="Chen S."/>
        </authorList>
    </citation>
    <scope>NUCLEOTIDE SEQUENCE</scope>
    <source>
        <strain evidence="1">SC-2020</strain>
    </source>
</reference>